<comment type="caution">
    <text evidence="2">The sequence shown here is derived from an EMBL/GenBank/DDBJ whole genome shotgun (WGS) entry which is preliminary data.</text>
</comment>
<dbReference type="PANTHER" id="PTHR44329">
    <property type="entry name" value="SERINE/THREONINE-PROTEIN KINASE TNNI3K-RELATED"/>
    <property type="match status" value="1"/>
</dbReference>
<dbReference type="EMBL" id="CM026425">
    <property type="protein sequence ID" value="KAG0577727.1"/>
    <property type="molecule type" value="Genomic_DNA"/>
</dbReference>
<evidence type="ECO:0000313" key="2">
    <source>
        <dbReference type="EMBL" id="KAG0577727.1"/>
    </source>
</evidence>
<dbReference type="Proteomes" id="UP000822688">
    <property type="component" value="Chromosome 5"/>
</dbReference>
<name>A0A8T0I3X8_CERPU</name>
<dbReference type="Gene3D" id="1.10.510.10">
    <property type="entry name" value="Transferase(Phosphotransferase) domain 1"/>
    <property type="match status" value="1"/>
</dbReference>
<keyword evidence="3" id="KW-1185">Reference proteome</keyword>
<proteinExistence type="predicted"/>
<feature type="domain" description="Protein kinase" evidence="1">
    <location>
        <begin position="179"/>
        <end position="478"/>
    </location>
</feature>
<gene>
    <name evidence="2" type="ORF">KC19_5G177100</name>
</gene>
<dbReference type="SMART" id="SM00220">
    <property type="entry name" value="S_TKc"/>
    <property type="match status" value="1"/>
</dbReference>
<dbReference type="InterPro" id="IPR000719">
    <property type="entry name" value="Prot_kinase_dom"/>
</dbReference>
<organism evidence="2 3">
    <name type="scientific">Ceratodon purpureus</name>
    <name type="common">Fire moss</name>
    <name type="synonym">Dicranum purpureum</name>
    <dbReference type="NCBI Taxonomy" id="3225"/>
    <lineage>
        <taxon>Eukaryota</taxon>
        <taxon>Viridiplantae</taxon>
        <taxon>Streptophyta</taxon>
        <taxon>Embryophyta</taxon>
        <taxon>Bryophyta</taxon>
        <taxon>Bryophytina</taxon>
        <taxon>Bryopsida</taxon>
        <taxon>Dicranidae</taxon>
        <taxon>Pseudoditrichales</taxon>
        <taxon>Ditrichaceae</taxon>
        <taxon>Ceratodon</taxon>
    </lineage>
</organism>
<dbReference type="InterPro" id="IPR051681">
    <property type="entry name" value="Ser/Thr_Kinases-Pseudokinases"/>
</dbReference>
<dbReference type="Pfam" id="PF00069">
    <property type="entry name" value="Pkinase"/>
    <property type="match status" value="1"/>
</dbReference>
<evidence type="ECO:0000313" key="3">
    <source>
        <dbReference type="Proteomes" id="UP000822688"/>
    </source>
</evidence>
<dbReference type="InterPro" id="IPR011009">
    <property type="entry name" value="Kinase-like_dom_sf"/>
</dbReference>
<evidence type="ECO:0000259" key="1">
    <source>
        <dbReference type="PROSITE" id="PS50011"/>
    </source>
</evidence>
<dbReference type="GO" id="GO:0005524">
    <property type="term" value="F:ATP binding"/>
    <property type="evidence" value="ECO:0007669"/>
    <property type="project" value="InterPro"/>
</dbReference>
<dbReference type="GO" id="GO:0004674">
    <property type="term" value="F:protein serine/threonine kinase activity"/>
    <property type="evidence" value="ECO:0007669"/>
    <property type="project" value="TreeGrafter"/>
</dbReference>
<protein>
    <recommendedName>
        <fullName evidence="1">Protein kinase domain-containing protein</fullName>
    </recommendedName>
</protein>
<dbReference type="PROSITE" id="PS50011">
    <property type="entry name" value="PROTEIN_KINASE_DOM"/>
    <property type="match status" value="1"/>
</dbReference>
<sequence>MASLSSPFVACDNLSRRLESVKLNREKCALLLLCLNRVRNFYCPNVGDSAKREFQEAVERAQHLFDESSDRKWLLKAVELWECSEHFVELFVDLFWSAQIMAFIPEEVHEFTREKEKLLNDRAVLLQTANHIDKSTLSNRIKRLLNSGSPEERQLAHLLKDRFENQSSWYPPILTSFYFYFNSKFGSKTISSSKRGQDAVVLSFKWVYGKDFAVKVRHPDAGCVKSFKHEFDVLDNHRSPYIVGVVGYWELEAGLARWYPWHHLVTLCPFLLMEAMDWNLEELITRYRESRGGEGFSALETIKLMLPISRALRFLHAKDVAHRDVKLKNIMCSNIASGQLDNFIVKLIDFGEAMDISEFSFGHKHGRAGTNGFMGPEMFTPEGSTDLKRADVFSFAMVFVELLMWRWTCSEEAGVQPGKGVQDWLNLGKRPTLPDDLPDYVGFIVKSCWSVDPNMRPTFDDICLMLQNAKLLILDPNFGEGEDPFVYWDATFVKRDRTGMQHS</sequence>
<reference evidence="2" key="1">
    <citation type="submission" date="2020-06" db="EMBL/GenBank/DDBJ databases">
        <title>WGS assembly of Ceratodon purpureus strain R40.</title>
        <authorList>
            <person name="Carey S.B."/>
            <person name="Jenkins J."/>
            <person name="Shu S."/>
            <person name="Lovell J.T."/>
            <person name="Sreedasyam A."/>
            <person name="Maumus F."/>
            <person name="Tiley G.P."/>
            <person name="Fernandez-Pozo N."/>
            <person name="Barry K."/>
            <person name="Chen C."/>
            <person name="Wang M."/>
            <person name="Lipzen A."/>
            <person name="Daum C."/>
            <person name="Saski C.A."/>
            <person name="Payton A.C."/>
            <person name="Mcbreen J.C."/>
            <person name="Conrad R.E."/>
            <person name="Kollar L.M."/>
            <person name="Olsson S."/>
            <person name="Huttunen S."/>
            <person name="Landis J.B."/>
            <person name="Wickett N.J."/>
            <person name="Johnson M.G."/>
            <person name="Rensing S.A."/>
            <person name="Grimwood J."/>
            <person name="Schmutz J."/>
            <person name="Mcdaniel S.F."/>
        </authorList>
    </citation>
    <scope>NUCLEOTIDE SEQUENCE</scope>
    <source>
        <strain evidence="2">R40</strain>
    </source>
</reference>
<dbReference type="PANTHER" id="PTHR44329:SF260">
    <property type="entry name" value="PROTEIN KINASE DOMAIN-CONTAINING PROTEIN"/>
    <property type="match status" value="1"/>
</dbReference>
<dbReference type="SUPFAM" id="SSF56112">
    <property type="entry name" value="Protein kinase-like (PK-like)"/>
    <property type="match status" value="1"/>
</dbReference>
<dbReference type="AlphaFoldDB" id="A0A8T0I3X8"/>
<dbReference type="PROSITE" id="PS00108">
    <property type="entry name" value="PROTEIN_KINASE_ST"/>
    <property type="match status" value="1"/>
</dbReference>
<accession>A0A8T0I3X8</accession>
<dbReference type="InterPro" id="IPR008271">
    <property type="entry name" value="Ser/Thr_kinase_AS"/>
</dbReference>